<keyword evidence="3" id="KW-0012">Acyltransferase</keyword>
<dbReference type="PANTHER" id="PTHR23028">
    <property type="entry name" value="ACETYLTRANSFERASE"/>
    <property type="match status" value="1"/>
</dbReference>
<dbReference type="Pfam" id="PF01757">
    <property type="entry name" value="Acyl_transf_3"/>
    <property type="match status" value="1"/>
</dbReference>
<evidence type="ECO:0000256" key="1">
    <source>
        <dbReference type="SAM" id="Phobius"/>
    </source>
</evidence>
<dbReference type="InterPro" id="IPR050879">
    <property type="entry name" value="Acyltransferase_3"/>
</dbReference>
<evidence type="ECO:0000313" key="4">
    <source>
        <dbReference type="Proteomes" id="UP000321580"/>
    </source>
</evidence>
<keyword evidence="4" id="KW-1185">Reference proteome</keyword>
<name>A0A5C6RPD8_9BACT</name>
<dbReference type="GO" id="GO:0016747">
    <property type="term" value="F:acyltransferase activity, transferring groups other than amino-acyl groups"/>
    <property type="evidence" value="ECO:0007669"/>
    <property type="project" value="InterPro"/>
</dbReference>
<dbReference type="Proteomes" id="UP000321580">
    <property type="component" value="Unassembled WGS sequence"/>
</dbReference>
<feature type="transmembrane region" description="Helical" evidence="1">
    <location>
        <begin position="44"/>
        <end position="66"/>
    </location>
</feature>
<gene>
    <name evidence="3" type="ORF">FRY97_08290</name>
</gene>
<feature type="domain" description="Acyltransferase 3" evidence="2">
    <location>
        <begin position="7"/>
        <end position="326"/>
    </location>
</feature>
<feature type="transmembrane region" description="Helical" evidence="1">
    <location>
        <begin position="252"/>
        <end position="271"/>
    </location>
</feature>
<accession>A0A5C6RPD8</accession>
<dbReference type="GO" id="GO:0000271">
    <property type="term" value="P:polysaccharide biosynthetic process"/>
    <property type="evidence" value="ECO:0007669"/>
    <property type="project" value="TreeGrafter"/>
</dbReference>
<feature type="transmembrane region" description="Helical" evidence="1">
    <location>
        <begin position="12"/>
        <end position="29"/>
    </location>
</feature>
<dbReference type="GO" id="GO:0016020">
    <property type="term" value="C:membrane"/>
    <property type="evidence" value="ECO:0007669"/>
    <property type="project" value="TreeGrafter"/>
</dbReference>
<reference evidence="3 4" key="1">
    <citation type="submission" date="2019-08" db="EMBL/GenBank/DDBJ databases">
        <title>Genome of Phaeodactylibacter luteus.</title>
        <authorList>
            <person name="Bowman J.P."/>
        </authorList>
    </citation>
    <scope>NUCLEOTIDE SEQUENCE [LARGE SCALE GENOMIC DNA]</scope>
    <source>
        <strain evidence="3 4">KCTC 42180</strain>
    </source>
</reference>
<evidence type="ECO:0000313" key="3">
    <source>
        <dbReference type="EMBL" id="TXB63805.1"/>
    </source>
</evidence>
<dbReference type="PANTHER" id="PTHR23028:SF53">
    <property type="entry name" value="ACYL_TRANSF_3 DOMAIN-CONTAINING PROTEIN"/>
    <property type="match status" value="1"/>
</dbReference>
<feature type="transmembrane region" description="Helical" evidence="1">
    <location>
        <begin position="164"/>
        <end position="182"/>
    </location>
</feature>
<feature type="transmembrane region" description="Helical" evidence="1">
    <location>
        <begin position="320"/>
        <end position="338"/>
    </location>
</feature>
<feature type="transmembrane region" description="Helical" evidence="1">
    <location>
        <begin position="139"/>
        <end position="159"/>
    </location>
</feature>
<comment type="caution">
    <text evidence="3">The sequence shown here is derived from an EMBL/GenBank/DDBJ whole genome shotgun (WGS) entry which is preliminary data.</text>
</comment>
<feature type="transmembrane region" description="Helical" evidence="1">
    <location>
        <begin position="283"/>
        <end position="300"/>
    </location>
</feature>
<dbReference type="InterPro" id="IPR002656">
    <property type="entry name" value="Acyl_transf_3_dom"/>
</dbReference>
<feature type="transmembrane region" description="Helical" evidence="1">
    <location>
        <begin position="87"/>
        <end position="105"/>
    </location>
</feature>
<dbReference type="EMBL" id="VOOR01000013">
    <property type="protein sequence ID" value="TXB63805.1"/>
    <property type="molecule type" value="Genomic_DNA"/>
</dbReference>
<feature type="transmembrane region" description="Helical" evidence="1">
    <location>
        <begin position="188"/>
        <end position="209"/>
    </location>
</feature>
<protein>
    <submittedName>
        <fullName evidence="3">Acyltransferase</fullName>
    </submittedName>
</protein>
<dbReference type="AlphaFoldDB" id="A0A5C6RPD8"/>
<dbReference type="OrthoDB" id="290051at2"/>
<proteinExistence type="predicted"/>
<organism evidence="3 4">
    <name type="scientific">Phaeodactylibacter luteus</name>
    <dbReference type="NCBI Taxonomy" id="1564516"/>
    <lineage>
        <taxon>Bacteria</taxon>
        <taxon>Pseudomonadati</taxon>
        <taxon>Bacteroidota</taxon>
        <taxon>Saprospiria</taxon>
        <taxon>Saprospirales</taxon>
        <taxon>Haliscomenobacteraceae</taxon>
        <taxon>Phaeodactylibacter</taxon>
    </lineage>
</organism>
<keyword evidence="1" id="KW-0472">Membrane</keyword>
<evidence type="ECO:0000259" key="2">
    <source>
        <dbReference type="Pfam" id="PF01757"/>
    </source>
</evidence>
<keyword evidence="3" id="KW-0808">Transferase</keyword>
<dbReference type="RefSeq" id="WP_147166981.1">
    <property type="nucleotide sequence ID" value="NZ_VOOR01000013.1"/>
</dbReference>
<keyword evidence="1" id="KW-1133">Transmembrane helix</keyword>
<feature type="transmembrane region" description="Helical" evidence="1">
    <location>
        <begin position="221"/>
        <end position="240"/>
    </location>
</feature>
<keyword evidence="1" id="KW-0812">Transmembrane</keyword>
<sequence>MKLTYYKNLDGVRAIAALMVMVFHFFQGIEPSTKVLSYMAKAAIFGQTGVTLFFVLSGFLITRILMATKETKGYFKNFYARRTLRIFPLYYLFLLLYYFVAPLILQTKGTDFSQQIYYYTYLQNFAITFDWNAVGPTHFWSLAVEEHFYLFWPLVVFFVSKKNLWKIIAGIVIMAFLLRLFMLDLGYGVFYFTFTRFDALAIGALLALIEERYGFRETHAKKYTVLAVGLFLPTTIMWTIFSGSGNDTIQVIKFLFLATIYFSFIGLLLSLKSDHITNKVLKGKFFAYTGKISYGLYVYHPLAYSICDRFFRFEHLGIDFLTKVALAYSISAISFHFFESKFLKMKKYFNYQKQRDSTQLAYQK</sequence>